<protein>
    <submittedName>
        <fullName evidence="2">Uncharacterized protein</fullName>
    </submittedName>
</protein>
<dbReference type="EMBL" id="JABBNT010000004">
    <property type="protein sequence ID" value="NMM45868.1"/>
    <property type="molecule type" value="Genomic_DNA"/>
</dbReference>
<dbReference type="Pfam" id="PF05396">
    <property type="entry name" value="Phage_T7_Capsid"/>
    <property type="match status" value="1"/>
</dbReference>
<evidence type="ECO:0000256" key="1">
    <source>
        <dbReference type="SAM" id="MobiDB-lite"/>
    </source>
</evidence>
<proteinExistence type="predicted"/>
<evidence type="ECO:0000313" key="3">
    <source>
        <dbReference type="Proteomes" id="UP000539372"/>
    </source>
</evidence>
<feature type="region of interest" description="Disordered" evidence="1">
    <location>
        <begin position="39"/>
        <end position="74"/>
    </location>
</feature>
<organism evidence="2 3">
    <name type="scientific">Pacificispira spongiicola</name>
    <dbReference type="NCBI Taxonomy" id="2729598"/>
    <lineage>
        <taxon>Bacteria</taxon>
        <taxon>Pseudomonadati</taxon>
        <taxon>Pseudomonadota</taxon>
        <taxon>Alphaproteobacteria</taxon>
        <taxon>Rhodospirillales</taxon>
        <taxon>Rhodospirillaceae</taxon>
        <taxon>Pacificispira</taxon>
    </lineage>
</organism>
<name>A0A7Y0E268_9PROT</name>
<dbReference type="RefSeq" id="WP_169626243.1">
    <property type="nucleotide sequence ID" value="NZ_JABBNT010000004.1"/>
</dbReference>
<comment type="caution">
    <text evidence="2">The sequence shown here is derived from an EMBL/GenBank/DDBJ whole genome shotgun (WGS) entry which is preliminary data.</text>
</comment>
<evidence type="ECO:0000313" key="2">
    <source>
        <dbReference type="EMBL" id="NMM45868.1"/>
    </source>
</evidence>
<dbReference type="Proteomes" id="UP000539372">
    <property type="component" value="Unassembled WGS sequence"/>
</dbReference>
<keyword evidence="3" id="KW-1185">Reference proteome</keyword>
<feature type="region of interest" description="Disordered" evidence="1">
    <location>
        <begin position="1"/>
        <end position="21"/>
    </location>
</feature>
<dbReference type="AlphaFoldDB" id="A0A7Y0E268"/>
<sequence>MNNKTQPMAIPMKFRNPETGELNSDALLRSYLELEKKLGAGGVPPSATSGPASADFPEQEEPTPEQAELKALGVPETPEQYRIEILEDFLERDPELEAVLHRAGFTEEQAQLVYDLAAEKLAPLMISVVQAARGSGDQSRLETEFGGADRWKEMRRQMRKWGERNLPPGAVEHLASSYDGVMAIHRMMSAGDEPGIAKGGEGGEGLSEQQLKRLMMDPRYWRDRDPSLVGKVQSGFRQLYPTGN</sequence>
<accession>A0A7Y0E268</accession>
<reference evidence="2 3" key="1">
    <citation type="submission" date="2020-04" db="EMBL/GenBank/DDBJ databases">
        <title>Rhodospirillaceae bacterium KN72 isolated from deep sea.</title>
        <authorList>
            <person name="Zhang D.-C."/>
        </authorList>
    </citation>
    <scope>NUCLEOTIDE SEQUENCE [LARGE SCALE GENOMIC DNA]</scope>
    <source>
        <strain evidence="2 3">KN72</strain>
    </source>
</reference>
<dbReference type="InterPro" id="IPR008768">
    <property type="entry name" value="Gp9-like"/>
</dbReference>
<gene>
    <name evidence="2" type="ORF">HH303_15330</name>
</gene>